<gene>
    <name evidence="2" type="ORF">PoB_002760100</name>
</gene>
<feature type="transmembrane region" description="Helical" evidence="1">
    <location>
        <begin position="61"/>
        <end position="83"/>
    </location>
</feature>
<name>A0AAV4A331_9GAST</name>
<sequence>MEPRYACNCMTHRRNISNMVVAVLTVILSAAKRFRSGAWEPILRDGHRPFLERPSYTMSKLQVSILVALLCLFLACLVQSASLPDSHASSRNKRQSADVRTAEYLAWIALGGRLPGESHECNKVACGLVDIYRSSPNQAPLQQPVIDKGKARGTSWAVIKESMVLFYSLDKKTGHARTPYLRFLASSSLSGGNPHDVITLPLVFRCAVNGNPLESGNYSFA</sequence>
<comment type="caution">
    <text evidence="2">The sequence shown here is derived from an EMBL/GenBank/DDBJ whole genome shotgun (WGS) entry which is preliminary data.</text>
</comment>
<protein>
    <submittedName>
        <fullName evidence="2">Uncharacterized protein</fullName>
    </submittedName>
</protein>
<keyword evidence="1" id="KW-0812">Transmembrane</keyword>
<evidence type="ECO:0000313" key="3">
    <source>
        <dbReference type="Proteomes" id="UP000735302"/>
    </source>
</evidence>
<dbReference type="Proteomes" id="UP000735302">
    <property type="component" value="Unassembled WGS sequence"/>
</dbReference>
<evidence type="ECO:0000256" key="1">
    <source>
        <dbReference type="SAM" id="Phobius"/>
    </source>
</evidence>
<proteinExistence type="predicted"/>
<keyword evidence="1" id="KW-1133">Transmembrane helix</keyword>
<evidence type="ECO:0000313" key="2">
    <source>
        <dbReference type="EMBL" id="GFO01096.1"/>
    </source>
</evidence>
<dbReference type="EMBL" id="BLXT01003184">
    <property type="protein sequence ID" value="GFO01096.1"/>
    <property type="molecule type" value="Genomic_DNA"/>
</dbReference>
<dbReference type="AlphaFoldDB" id="A0AAV4A331"/>
<keyword evidence="3" id="KW-1185">Reference proteome</keyword>
<accession>A0AAV4A331</accession>
<reference evidence="2 3" key="1">
    <citation type="journal article" date="2021" name="Elife">
        <title>Chloroplast acquisition without the gene transfer in kleptoplastic sea slugs, Plakobranchus ocellatus.</title>
        <authorList>
            <person name="Maeda T."/>
            <person name="Takahashi S."/>
            <person name="Yoshida T."/>
            <person name="Shimamura S."/>
            <person name="Takaki Y."/>
            <person name="Nagai Y."/>
            <person name="Toyoda A."/>
            <person name="Suzuki Y."/>
            <person name="Arimoto A."/>
            <person name="Ishii H."/>
            <person name="Satoh N."/>
            <person name="Nishiyama T."/>
            <person name="Hasebe M."/>
            <person name="Maruyama T."/>
            <person name="Minagawa J."/>
            <person name="Obokata J."/>
            <person name="Shigenobu S."/>
        </authorList>
    </citation>
    <scope>NUCLEOTIDE SEQUENCE [LARGE SCALE GENOMIC DNA]</scope>
</reference>
<keyword evidence="1" id="KW-0472">Membrane</keyword>
<organism evidence="2 3">
    <name type="scientific">Plakobranchus ocellatus</name>
    <dbReference type="NCBI Taxonomy" id="259542"/>
    <lineage>
        <taxon>Eukaryota</taxon>
        <taxon>Metazoa</taxon>
        <taxon>Spiralia</taxon>
        <taxon>Lophotrochozoa</taxon>
        <taxon>Mollusca</taxon>
        <taxon>Gastropoda</taxon>
        <taxon>Heterobranchia</taxon>
        <taxon>Euthyneura</taxon>
        <taxon>Panpulmonata</taxon>
        <taxon>Sacoglossa</taxon>
        <taxon>Placobranchoidea</taxon>
        <taxon>Plakobranchidae</taxon>
        <taxon>Plakobranchus</taxon>
    </lineage>
</organism>